<accession>A0A0F9P613</accession>
<sequence length="110" mass="13376">MVSYGRFKEFKANLWQDWFNKEGNIQKLKEALPNGAKYLGAYLIVNGTADYDFEIWYELDNWAVIDVWRDHAKWYEFYEEKVKEIGVFDKWTRSRFLRTIHDVIVFEPKP</sequence>
<evidence type="ECO:0008006" key="2">
    <source>
        <dbReference type="Google" id="ProtNLM"/>
    </source>
</evidence>
<organism evidence="1">
    <name type="scientific">marine sediment metagenome</name>
    <dbReference type="NCBI Taxonomy" id="412755"/>
    <lineage>
        <taxon>unclassified sequences</taxon>
        <taxon>metagenomes</taxon>
        <taxon>ecological metagenomes</taxon>
    </lineage>
</organism>
<proteinExistence type="predicted"/>
<dbReference type="EMBL" id="LAZR01005874">
    <property type="protein sequence ID" value="KKM96490.1"/>
    <property type="molecule type" value="Genomic_DNA"/>
</dbReference>
<name>A0A0F9P613_9ZZZZ</name>
<reference evidence="1" key="1">
    <citation type="journal article" date="2015" name="Nature">
        <title>Complex archaea that bridge the gap between prokaryotes and eukaryotes.</title>
        <authorList>
            <person name="Spang A."/>
            <person name="Saw J.H."/>
            <person name="Jorgensen S.L."/>
            <person name="Zaremba-Niedzwiedzka K."/>
            <person name="Martijn J."/>
            <person name="Lind A.E."/>
            <person name="van Eijk R."/>
            <person name="Schleper C."/>
            <person name="Guy L."/>
            <person name="Ettema T.J."/>
        </authorList>
    </citation>
    <scope>NUCLEOTIDE SEQUENCE</scope>
</reference>
<comment type="caution">
    <text evidence="1">The sequence shown here is derived from an EMBL/GenBank/DDBJ whole genome shotgun (WGS) entry which is preliminary data.</text>
</comment>
<protein>
    <recommendedName>
        <fullName evidence="2">NIPSNAP domain-containing protein</fullName>
    </recommendedName>
</protein>
<evidence type="ECO:0000313" key="1">
    <source>
        <dbReference type="EMBL" id="KKM96490.1"/>
    </source>
</evidence>
<dbReference type="AlphaFoldDB" id="A0A0F9P613"/>
<gene>
    <name evidence="1" type="ORF">LCGC14_1177620</name>
</gene>